<feature type="domain" description="Homing endonuclease LAGLIDADG" evidence="2">
    <location>
        <begin position="19"/>
        <end position="86"/>
    </location>
</feature>
<dbReference type="AlphaFoldDB" id="X1PZP4"/>
<reference evidence="3" key="1">
    <citation type="journal article" date="2014" name="Front. Microbiol.">
        <title>High frequency of phylogenetically diverse reductive dehalogenase-homologous genes in deep subseafloor sedimentary metagenomes.</title>
        <authorList>
            <person name="Kawai M."/>
            <person name="Futagami T."/>
            <person name="Toyoda A."/>
            <person name="Takaki Y."/>
            <person name="Nishi S."/>
            <person name="Hori S."/>
            <person name="Arai W."/>
            <person name="Tsubouchi T."/>
            <person name="Morono Y."/>
            <person name="Uchiyama I."/>
            <person name="Ito T."/>
            <person name="Fujiyama A."/>
            <person name="Inagaki F."/>
            <person name="Takami H."/>
        </authorList>
    </citation>
    <scope>NUCLEOTIDE SEQUENCE</scope>
    <source>
        <strain evidence="3">Expedition CK06-06</strain>
    </source>
</reference>
<feature type="transmembrane region" description="Helical" evidence="1">
    <location>
        <begin position="12"/>
        <end position="33"/>
    </location>
</feature>
<name>X1PZP4_9ZZZZ</name>
<evidence type="ECO:0000256" key="1">
    <source>
        <dbReference type="SAM" id="Phobius"/>
    </source>
</evidence>
<dbReference type="Pfam" id="PF00961">
    <property type="entry name" value="LAGLIDADG_1"/>
    <property type="match status" value="1"/>
</dbReference>
<keyword evidence="1" id="KW-0472">Membrane</keyword>
<evidence type="ECO:0000313" key="3">
    <source>
        <dbReference type="EMBL" id="GAI61423.1"/>
    </source>
</evidence>
<gene>
    <name evidence="3" type="ORF">S12H4_01260</name>
</gene>
<evidence type="ECO:0000259" key="2">
    <source>
        <dbReference type="Pfam" id="PF00961"/>
    </source>
</evidence>
<proteinExistence type="predicted"/>
<dbReference type="InterPro" id="IPR027434">
    <property type="entry name" value="Homing_endonucl"/>
</dbReference>
<dbReference type="InterPro" id="IPR004860">
    <property type="entry name" value="LAGLIDADG_dom"/>
</dbReference>
<comment type="caution">
    <text evidence="3">The sequence shown here is derived from an EMBL/GenBank/DDBJ whole genome shotgun (WGS) entry which is preliminary data.</text>
</comment>
<keyword evidence="1" id="KW-0812">Transmembrane</keyword>
<dbReference type="GO" id="GO:0004519">
    <property type="term" value="F:endonuclease activity"/>
    <property type="evidence" value="ECO:0007669"/>
    <property type="project" value="InterPro"/>
</dbReference>
<sequence length="158" mass="18165">MPHGTPEGTEQALLYAYCAGFIDADGCIMLTVYKSKHWRQMRVCVDAYNRKPEPLQLLKQLFGGSLYYRKPRDERWAGCWCWRVQGNEAHTCLTALLPYLRIKQEQAKVALAAEAIRQAEWKRVDAVGGCGSEPYSEEAWAQYLSLKEHMHWLNRKGG</sequence>
<keyword evidence="1" id="KW-1133">Transmembrane helix</keyword>
<dbReference type="SUPFAM" id="SSF55608">
    <property type="entry name" value="Homing endonucleases"/>
    <property type="match status" value="1"/>
</dbReference>
<dbReference type="EMBL" id="BARW01000237">
    <property type="protein sequence ID" value="GAI61423.1"/>
    <property type="molecule type" value="Genomic_DNA"/>
</dbReference>
<accession>X1PZP4</accession>
<organism evidence="3">
    <name type="scientific">marine sediment metagenome</name>
    <dbReference type="NCBI Taxonomy" id="412755"/>
    <lineage>
        <taxon>unclassified sequences</taxon>
        <taxon>metagenomes</taxon>
        <taxon>ecological metagenomes</taxon>
    </lineage>
</organism>
<protein>
    <recommendedName>
        <fullName evidence="2">Homing endonuclease LAGLIDADG domain-containing protein</fullName>
    </recommendedName>
</protein>
<dbReference type="Gene3D" id="3.10.28.10">
    <property type="entry name" value="Homing endonucleases"/>
    <property type="match status" value="1"/>
</dbReference>